<proteinExistence type="predicted"/>
<gene>
    <name evidence="1" type="ORF">LXT13_14585</name>
</gene>
<organism evidence="1 2">
    <name type="scientific">Pelomonas cellulosilytica</name>
    <dbReference type="NCBI Taxonomy" id="2906762"/>
    <lineage>
        <taxon>Bacteria</taxon>
        <taxon>Pseudomonadati</taxon>
        <taxon>Pseudomonadota</taxon>
        <taxon>Betaproteobacteria</taxon>
        <taxon>Burkholderiales</taxon>
        <taxon>Sphaerotilaceae</taxon>
        <taxon>Roseateles</taxon>
    </lineage>
</organism>
<dbReference type="Proteomes" id="UP001200741">
    <property type="component" value="Unassembled WGS sequence"/>
</dbReference>
<evidence type="ECO:0000313" key="1">
    <source>
        <dbReference type="EMBL" id="MCE4555630.1"/>
    </source>
</evidence>
<reference evidence="1 2" key="1">
    <citation type="submission" date="2021-12" db="EMBL/GenBank/DDBJ databases">
        <title>Genome seq of P8.</title>
        <authorList>
            <person name="Seo T."/>
        </authorList>
    </citation>
    <scope>NUCLEOTIDE SEQUENCE [LARGE SCALE GENOMIC DNA]</scope>
    <source>
        <strain evidence="1 2">P8</strain>
    </source>
</reference>
<keyword evidence="2" id="KW-1185">Reference proteome</keyword>
<name>A0ABS8Y1H7_9BURK</name>
<evidence type="ECO:0000313" key="2">
    <source>
        <dbReference type="Proteomes" id="UP001200741"/>
    </source>
</evidence>
<sequence>MAKSYNRYGAHTTLASIARFLFDDGPKQARLLSRSPSHCISRTGAAALEVPSGLMQTRIIHDDKVGHANHSDH</sequence>
<accession>A0ABS8Y1H7</accession>
<comment type="caution">
    <text evidence="1">The sequence shown here is derived from an EMBL/GenBank/DDBJ whole genome shotgun (WGS) entry which is preliminary data.</text>
</comment>
<protein>
    <submittedName>
        <fullName evidence="1">Uncharacterized protein</fullName>
    </submittedName>
</protein>
<dbReference type="RefSeq" id="WP_233372657.1">
    <property type="nucleotide sequence ID" value="NZ_JAJTWU010000005.1"/>
</dbReference>
<dbReference type="EMBL" id="JAJTWU010000005">
    <property type="protein sequence ID" value="MCE4555630.1"/>
    <property type="molecule type" value="Genomic_DNA"/>
</dbReference>